<dbReference type="KEGG" id="ovb:NB640_04985"/>
<gene>
    <name evidence="3" type="ORF">NB640_04985</name>
</gene>
<dbReference type="EMBL" id="CP098242">
    <property type="protein sequence ID" value="WAW10992.1"/>
    <property type="molecule type" value="Genomic_DNA"/>
</dbReference>
<organism evidence="3 4">
    <name type="scientific">Oxalobacter vibrioformis</name>
    <dbReference type="NCBI Taxonomy" id="933080"/>
    <lineage>
        <taxon>Bacteria</taxon>
        <taxon>Pseudomonadati</taxon>
        <taxon>Pseudomonadota</taxon>
        <taxon>Betaproteobacteria</taxon>
        <taxon>Burkholderiales</taxon>
        <taxon>Oxalobacteraceae</taxon>
        <taxon>Oxalobacter</taxon>
    </lineage>
</organism>
<protein>
    <submittedName>
        <fullName evidence="3">DUF5681 domain-containing protein</fullName>
    </submittedName>
</protein>
<evidence type="ECO:0000259" key="2">
    <source>
        <dbReference type="Pfam" id="PF18932"/>
    </source>
</evidence>
<sequence length="121" mass="13004">MSENKNNEITAANSNETGGKLVVGRPFQPGQSGNPSGRPKKTGEELELITACKTKAPVALQVMETLMLNAKSEQVRLQAALAILDRGYGKPVQSHKLTEVSKQGMAPAHVVHIYIPDNGRD</sequence>
<accession>A0A9E9P3G9</accession>
<evidence type="ECO:0000313" key="3">
    <source>
        <dbReference type="EMBL" id="WAW10992.1"/>
    </source>
</evidence>
<dbReference type="AlphaFoldDB" id="A0A9E9P3G9"/>
<evidence type="ECO:0000256" key="1">
    <source>
        <dbReference type="SAM" id="MobiDB-lite"/>
    </source>
</evidence>
<keyword evidence="4" id="KW-1185">Reference proteome</keyword>
<dbReference type="InterPro" id="IPR043736">
    <property type="entry name" value="DUF5681"/>
</dbReference>
<name>A0A9E9P3G9_9BURK</name>
<evidence type="ECO:0000313" key="4">
    <source>
        <dbReference type="Proteomes" id="UP001156215"/>
    </source>
</evidence>
<feature type="domain" description="DUF5681" evidence="2">
    <location>
        <begin position="26"/>
        <end position="84"/>
    </location>
</feature>
<dbReference type="Pfam" id="PF18932">
    <property type="entry name" value="DUF5681"/>
    <property type="match status" value="1"/>
</dbReference>
<feature type="region of interest" description="Disordered" evidence="1">
    <location>
        <begin position="1"/>
        <end position="43"/>
    </location>
</feature>
<dbReference type="Proteomes" id="UP001156215">
    <property type="component" value="Chromosome"/>
</dbReference>
<reference evidence="3" key="1">
    <citation type="journal article" date="2022" name="Front. Microbiol.">
        <title>New perspectives on an old grouping: The genomic and phenotypic variability of Oxalobacter formigenes and the implications for calcium oxalate stone prevention.</title>
        <authorList>
            <person name="Chmiel J.A."/>
            <person name="Carr C."/>
            <person name="Stuivenberg G.A."/>
            <person name="Venema R."/>
            <person name="Chanyi R.M."/>
            <person name="Al K.F."/>
            <person name="Giguere D."/>
            <person name="Say H."/>
            <person name="Akouris P.P."/>
            <person name="Dominguez Romero S.A."/>
            <person name="Kwong A."/>
            <person name="Tai V."/>
            <person name="Koval S.F."/>
            <person name="Razvi H."/>
            <person name="Bjazevic J."/>
            <person name="Burton J.P."/>
        </authorList>
    </citation>
    <scope>NUCLEOTIDE SEQUENCE</scope>
    <source>
        <strain evidence="3">WoOx3</strain>
    </source>
</reference>
<feature type="compositionally biased region" description="Polar residues" evidence="1">
    <location>
        <begin position="1"/>
        <end position="17"/>
    </location>
</feature>
<proteinExistence type="predicted"/>
<dbReference type="RefSeq" id="WP_269310084.1">
    <property type="nucleotide sequence ID" value="NZ_CP098242.1"/>
</dbReference>